<accession>A0A844HV44</accession>
<feature type="active site" description="Schiff-base intermediate with substrate" evidence="4">
    <location>
        <position position="176"/>
    </location>
</feature>
<dbReference type="SUPFAM" id="SSF51569">
    <property type="entry name" value="Aldolase"/>
    <property type="match status" value="1"/>
</dbReference>
<dbReference type="SMART" id="SM01130">
    <property type="entry name" value="DHDPS"/>
    <property type="match status" value="1"/>
</dbReference>
<name>A0A844HV44_9RHOB</name>
<keyword evidence="2 3" id="KW-0456">Lyase</keyword>
<dbReference type="InterPro" id="IPR013785">
    <property type="entry name" value="Aldolase_TIM"/>
</dbReference>
<comment type="caution">
    <text evidence="5">The sequence shown here is derived from an EMBL/GenBank/DDBJ whole genome shotgun (WGS) entry which is preliminary data.</text>
</comment>
<organism evidence="5 6">
    <name type="scientific">Paracoccus litorisediminis</name>
    <dbReference type="NCBI Taxonomy" id="2006130"/>
    <lineage>
        <taxon>Bacteria</taxon>
        <taxon>Pseudomonadati</taxon>
        <taxon>Pseudomonadota</taxon>
        <taxon>Alphaproteobacteria</taxon>
        <taxon>Rhodobacterales</taxon>
        <taxon>Paracoccaceae</taxon>
        <taxon>Paracoccus</taxon>
    </lineage>
</organism>
<keyword evidence="6" id="KW-1185">Reference proteome</keyword>
<dbReference type="OrthoDB" id="7431780at2"/>
<dbReference type="AlphaFoldDB" id="A0A844HV44"/>
<evidence type="ECO:0000313" key="5">
    <source>
        <dbReference type="EMBL" id="MTH62175.1"/>
    </source>
</evidence>
<dbReference type="PANTHER" id="PTHR12128:SF66">
    <property type="entry name" value="4-HYDROXY-2-OXOGLUTARATE ALDOLASE, MITOCHONDRIAL"/>
    <property type="match status" value="1"/>
</dbReference>
<dbReference type="Gene3D" id="3.20.20.70">
    <property type="entry name" value="Aldolase class I"/>
    <property type="match status" value="1"/>
</dbReference>
<dbReference type="InterPro" id="IPR002220">
    <property type="entry name" value="DapA-like"/>
</dbReference>
<evidence type="ECO:0000256" key="1">
    <source>
        <dbReference type="ARBA" id="ARBA00007592"/>
    </source>
</evidence>
<dbReference type="CDD" id="cd00408">
    <property type="entry name" value="DHDPS-like"/>
    <property type="match status" value="1"/>
</dbReference>
<dbReference type="Proteomes" id="UP000449846">
    <property type="component" value="Unassembled WGS sequence"/>
</dbReference>
<dbReference type="PANTHER" id="PTHR12128">
    <property type="entry name" value="DIHYDRODIPICOLINATE SYNTHASE"/>
    <property type="match status" value="1"/>
</dbReference>
<dbReference type="Pfam" id="PF00701">
    <property type="entry name" value="DHDPS"/>
    <property type="match status" value="1"/>
</dbReference>
<evidence type="ECO:0000256" key="2">
    <source>
        <dbReference type="ARBA" id="ARBA00023239"/>
    </source>
</evidence>
<sequence>MPVTDKDTADRHTGVWPVMLTPFTEDLEIDWSSLENLIDWYISAGVHGLFANCQSSEMFFLSDIESLKLTRFVMDHVDGRVPVVASGHTASSPNHQVEQLQATAETGVDSVILISNRLASADEPEVVLLERLATLTERIPESVGIGIYECPYPYKRLLTDGVVRWSAQSGRYTFLKDTCCNLDTLRRRAEIVKGTRMHIANANAQTLLPSLKAGCHGYSGVMANFHPALYVWLTENWQAEPEKAEVLQQYLSTAALIESLDYPVCAKDFQRSIGNFTSDKSRTRPVGSYYAGHYSATMQQMVALGDALKSRLSLSAA</sequence>
<evidence type="ECO:0000313" key="6">
    <source>
        <dbReference type="Proteomes" id="UP000449846"/>
    </source>
</evidence>
<feature type="active site" description="Proton donor/acceptor" evidence="4">
    <location>
        <position position="148"/>
    </location>
</feature>
<evidence type="ECO:0000256" key="3">
    <source>
        <dbReference type="PIRNR" id="PIRNR001365"/>
    </source>
</evidence>
<evidence type="ECO:0000256" key="4">
    <source>
        <dbReference type="PIRSR" id="PIRSR001365-1"/>
    </source>
</evidence>
<dbReference type="GO" id="GO:0008840">
    <property type="term" value="F:4-hydroxy-tetrahydrodipicolinate synthase activity"/>
    <property type="evidence" value="ECO:0007669"/>
    <property type="project" value="TreeGrafter"/>
</dbReference>
<gene>
    <name evidence="5" type="ORF">GL300_23540</name>
</gene>
<protein>
    <submittedName>
        <fullName evidence="5">Dihydrodipicolinate synthase family protein</fullName>
    </submittedName>
</protein>
<dbReference type="PIRSF" id="PIRSF001365">
    <property type="entry name" value="DHDPS"/>
    <property type="match status" value="1"/>
</dbReference>
<reference evidence="5 6" key="1">
    <citation type="submission" date="2019-11" db="EMBL/GenBank/DDBJ databases">
        <authorList>
            <person name="Dong K."/>
        </authorList>
    </citation>
    <scope>NUCLEOTIDE SEQUENCE [LARGE SCALE GENOMIC DNA]</scope>
    <source>
        <strain evidence="5 6">NBRC 112902</strain>
    </source>
</reference>
<comment type="similarity">
    <text evidence="1 3">Belongs to the DapA family.</text>
</comment>
<dbReference type="EMBL" id="WMIG01000027">
    <property type="protein sequence ID" value="MTH62175.1"/>
    <property type="molecule type" value="Genomic_DNA"/>
</dbReference>
<proteinExistence type="inferred from homology"/>